<dbReference type="RefSeq" id="WP_027845367.1">
    <property type="nucleotide sequence ID" value="NZ_LMTZ01000117.1"/>
</dbReference>
<evidence type="ECO:0000256" key="7">
    <source>
        <dbReference type="ARBA" id="ARBA00037904"/>
    </source>
</evidence>
<comment type="caution">
    <text evidence="12">The sequence shown here is derived from an EMBL/GenBank/DDBJ whole genome shotgun (WGS) entry which is preliminary data.</text>
</comment>
<feature type="domain" description="Glycosyltransferase 2-like" evidence="11">
    <location>
        <begin position="11"/>
        <end position="148"/>
    </location>
</feature>
<evidence type="ECO:0000256" key="10">
    <source>
        <dbReference type="SAM" id="Phobius"/>
    </source>
</evidence>
<evidence type="ECO:0000256" key="4">
    <source>
        <dbReference type="ARBA" id="ARBA00022679"/>
    </source>
</evidence>
<dbReference type="GO" id="GO:0005886">
    <property type="term" value="C:plasma membrane"/>
    <property type="evidence" value="ECO:0007669"/>
    <property type="project" value="UniProtKB-SubCell"/>
</dbReference>
<sequence>MLAKRVRRDVSIIIPALNEESTIQQTLQQLTVLNPPPHEVIVIDAGSEDETVDRVKTSFELFPQSIKTKIIFSSKRGRSIQMNQGADIATGDILCFLHADTWLPNDAIAIIQKTLTDPKVAAGGFISLMVGANSTRWGISLHNYLKTYYAPLIFKPLSFWKGLRLLFGDQVIFCRRNDFWEFGGFDHKLPIMEDGDLCCKLARKGRIRLVNRIVQSSDRRVARWGAWKATAIYIYIGVLWGIGVDANYLKQFYQDIR</sequence>
<evidence type="ECO:0000256" key="2">
    <source>
        <dbReference type="ARBA" id="ARBA00022475"/>
    </source>
</evidence>
<comment type="similarity">
    <text evidence="8">Belongs to the glycosyltransferase 2 family. CrtQ subfamily.</text>
</comment>
<dbReference type="InterPro" id="IPR001173">
    <property type="entry name" value="Glyco_trans_2-like"/>
</dbReference>
<proteinExistence type="inferred from homology"/>
<dbReference type="PANTHER" id="PTHR43646">
    <property type="entry name" value="GLYCOSYLTRANSFERASE"/>
    <property type="match status" value="1"/>
</dbReference>
<keyword evidence="5 10" id="KW-0472">Membrane</keyword>
<evidence type="ECO:0000256" key="3">
    <source>
        <dbReference type="ARBA" id="ARBA00022676"/>
    </source>
</evidence>
<dbReference type="EMBL" id="LMTZ01000117">
    <property type="protein sequence ID" value="KST64811.1"/>
    <property type="molecule type" value="Genomic_DNA"/>
</dbReference>
<protein>
    <recommendedName>
        <fullName evidence="9">4,4'-diaponeurosporenoate glycosyltransferase</fullName>
    </recommendedName>
</protein>
<dbReference type="NCBIfam" id="TIGR04283">
    <property type="entry name" value="glyco_like_mftF"/>
    <property type="match status" value="1"/>
</dbReference>
<comment type="pathway">
    <text evidence="7">Carotenoid biosynthesis; staphyloxanthin biosynthesis; staphyloxanthin from farnesyl diphosphate: step 4/5.</text>
</comment>
<reference evidence="12 14" key="1">
    <citation type="journal article" date="2015" name="Genome Announc.">
        <title>Draft Genome of the Euendolithic (true boring) Cyanobacterium Mastigocoleus testarum strain BC008.</title>
        <authorList>
            <person name="Guida B.S."/>
            <person name="Garcia-Pichel F."/>
        </authorList>
    </citation>
    <scope>NUCLEOTIDE SEQUENCE [LARGE SCALE GENOMIC DNA]</scope>
    <source>
        <strain evidence="12 14">BC008</strain>
    </source>
</reference>
<dbReference type="CDD" id="cd02522">
    <property type="entry name" value="GT_2_like_a"/>
    <property type="match status" value="1"/>
</dbReference>
<evidence type="ECO:0000313" key="13">
    <source>
        <dbReference type="EMBL" id="KST64811.1"/>
    </source>
</evidence>
<keyword evidence="4 12" id="KW-0808">Transferase</keyword>
<comment type="function">
    <text evidence="6">Catalyzes the glycosylation of 4,4'-diaponeurosporenoate, i.e. the esterification of glucose at the C1'' position with the carboxyl group of 4,4'-diaponeurosporenic acid, to form glycosyl-4,4'-diaponeurosporenoate. This is a step in the biosynthesis of staphyloxanthin, an orange pigment present in most staphylococci strains.</text>
</comment>
<dbReference type="InterPro" id="IPR029044">
    <property type="entry name" value="Nucleotide-diphossugar_trans"/>
</dbReference>
<keyword evidence="10" id="KW-0812">Transmembrane</keyword>
<dbReference type="PANTHER" id="PTHR43646:SF2">
    <property type="entry name" value="GLYCOSYLTRANSFERASE 2-LIKE DOMAIN-CONTAINING PROTEIN"/>
    <property type="match status" value="1"/>
</dbReference>
<dbReference type="AlphaFoldDB" id="A0A0V7ZCF0"/>
<keyword evidence="10" id="KW-1133">Transmembrane helix</keyword>
<name>A0A0V7ZCF0_9CYAN</name>
<evidence type="ECO:0000256" key="6">
    <source>
        <dbReference type="ARBA" id="ARBA00037281"/>
    </source>
</evidence>
<evidence type="ECO:0000313" key="12">
    <source>
        <dbReference type="EMBL" id="KST62181.1"/>
    </source>
</evidence>
<accession>A0A0V7ZCF0</accession>
<evidence type="ECO:0000313" key="14">
    <source>
        <dbReference type="Proteomes" id="UP000053372"/>
    </source>
</evidence>
<gene>
    <name evidence="13" type="ORF">BC008_18520</name>
    <name evidence="12" type="ORF">BC008_37690</name>
</gene>
<evidence type="ECO:0000256" key="8">
    <source>
        <dbReference type="ARBA" id="ARBA00038120"/>
    </source>
</evidence>
<evidence type="ECO:0000256" key="1">
    <source>
        <dbReference type="ARBA" id="ARBA00004236"/>
    </source>
</evidence>
<keyword evidence="14" id="KW-1185">Reference proteome</keyword>
<dbReference type="InterPro" id="IPR026461">
    <property type="entry name" value="Trfase_2_rSAM/seldom_assoc"/>
</dbReference>
<evidence type="ECO:0000259" key="11">
    <source>
        <dbReference type="Pfam" id="PF00535"/>
    </source>
</evidence>
<dbReference type="OrthoDB" id="9810303at2"/>
<dbReference type="Gene3D" id="3.90.550.10">
    <property type="entry name" value="Spore Coat Polysaccharide Biosynthesis Protein SpsA, Chain A"/>
    <property type="match status" value="1"/>
</dbReference>
<organism evidence="12 14">
    <name type="scientific">Mastigocoleus testarum BC008</name>
    <dbReference type="NCBI Taxonomy" id="371196"/>
    <lineage>
        <taxon>Bacteria</taxon>
        <taxon>Bacillati</taxon>
        <taxon>Cyanobacteriota</taxon>
        <taxon>Cyanophyceae</taxon>
        <taxon>Nostocales</taxon>
        <taxon>Hapalosiphonaceae</taxon>
        <taxon>Mastigocoleus</taxon>
    </lineage>
</organism>
<comment type="subcellular location">
    <subcellularLocation>
        <location evidence="1">Cell membrane</location>
    </subcellularLocation>
</comment>
<dbReference type="SUPFAM" id="SSF53448">
    <property type="entry name" value="Nucleotide-diphospho-sugar transferases"/>
    <property type="match status" value="1"/>
</dbReference>
<evidence type="ECO:0000256" key="5">
    <source>
        <dbReference type="ARBA" id="ARBA00023136"/>
    </source>
</evidence>
<dbReference type="EMBL" id="LMTZ01000162">
    <property type="protein sequence ID" value="KST62181.1"/>
    <property type="molecule type" value="Genomic_DNA"/>
</dbReference>
<evidence type="ECO:0000256" key="9">
    <source>
        <dbReference type="ARBA" id="ARBA00040345"/>
    </source>
</evidence>
<dbReference type="Pfam" id="PF00535">
    <property type="entry name" value="Glycos_transf_2"/>
    <property type="match status" value="1"/>
</dbReference>
<keyword evidence="3" id="KW-0328">Glycosyltransferase</keyword>
<keyword evidence="2" id="KW-1003">Cell membrane</keyword>
<feature type="transmembrane region" description="Helical" evidence="10">
    <location>
        <begin position="225"/>
        <end position="243"/>
    </location>
</feature>
<dbReference type="GO" id="GO:0016757">
    <property type="term" value="F:glycosyltransferase activity"/>
    <property type="evidence" value="ECO:0007669"/>
    <property type="project" value="UniProtKB-KW"/>
</dbReference>
<dbReference type="Proteomes" id="UP000053372">
    <property type="component" value="Unassembled WGS sequence"/>
</dbReference>